<dbReference type="EMBL" id="FMYO01000001">
    <property type="protein sequence ID" value="SDB83516.1"/>
    <property type="molecule type" value="Genomic_DNA"/>
</dbReference>
<keyword evidence="3 5" id="KW-1133">Transmembrane helix</keyword>
<feature type="transmembrane region" description="Helical" evidence="5">
    <location>
        <begin position="210"/>
        <end position="230"/>
    </location>
</feature>
<dbReference type="PANTHER" id="PTHR31851">
    <property type="entry name" value="FE(2+)/MN(2+) TRANSPORTER PCL1"/>
    <property type="match status" value="1"/>
</dbReference>
<dbReference type="CDD" id="cd02432">
    <property type="entry name" value="Nodulin-21_like_1"/>
    <property type="match status" value="1"/>
</dbReference>
<accession>A0A1G6GQP1</accession>
<proteinExistence type="predicted"/>
<feature type="transmembrane region" description="Helical" evidence="5">
    <location>
        <begin position="21"/>
        <end position="43"/>
    </location>
</feature>
<evidence type="ECO:0000256" key="1">
    <source>
        <dbReference type="ARBA" id="ARBA00004127"/>
    </source>
</evidence>
<protein>
    <submittedName>
        <fullName evidence="6">Predicted Fe2+/Mn2+ transporter, VIT1/CCC1 family</fullName>
    </submittedName>
</protein>
<evidence type="ECO:0000256" key="5">
    <source>
        <dbReference type="SAM" id="Phobius"/>
    </source>
</evidence>
<dbReference type="AlphaFoldDB" id="A0A1G6GQP1"/>
<feature type="transmembrane region" description="Helical" evidence="5">
    <location>
        <begin position="49"/>
        <end position="70"/>
    </location>
</feature>
<evidence type="ECO:0000256" key="3">
    <source>
        <dbReference type="ARBA" id="ARBA00022989"/>
    </source>
</evidence>
<feature type="transmembrane region" description="Helical" evidence="5">
    <location>
        <begin position="178"/>
        <end position="198"/>
    </location>
</feature>
<organism evidence="6 7">
    <name type="scientific">Acinetobacter kookii</name>
    <dbReference type="NCBI Taxonomy" id="1226327"/>
    <lineage>
        <taxon>Bacteria</taxon>
        <taxon>Pseudomonadati</taxon>
        <taxon>Pseudomonadota</taxon>
        <taxon>Gammaproteobacteria</taxon>
        <taxon>Moraxellales</taxon>
        <taxon>Moraxellaceae</taxon>
        <taxon>Acinetobacter</taxon>
    </lineage>
</organism>
<evidence type="ECO:0000256" key="2">
    <source>
        <dbReference type="ARBA" id="ARBA00022692"/>
    </source>
</evidence>
<comment type="subcellular location">
    <subcellularLocation>
        <location evidence="1">Endomembrane system</location>
        <topology evidence="1">Multi-pass membrane protein</topology>
    </subcellularLocation>
</comment>
<sequence>MRHSYHLEKHYIERAGWLRAAVLGANDGIISVTSLVVGIAASGASTHTLLVTCVAGLISGAASMAAGEYISVKSQQDIEKNDLEMEQRELQRHPEPELQELKNIYIQRGLQPALAEEVARQLTVHNALDAHARDEIGISDHTSAQPFRAAFSSAAAFTIGSLFPLVSILLLPEQYLEKGVMVIGVLSLGIMGALASYAGGVSIWRGSIRVMLWGIIAMLFSAWIGSLFNVSVA</sequence>
<keyword evidence="4 5" id="KW-0472">Membrane</keyword>
<name>A0A1G6GQP1_9GAMM</name>
<dbReference type="InterPro" id="IPR008217">
    <property type="entry name" value="Ccc1_fam"/>
</dbReference>
<evidence type="ECO:0000313" key="6">
    <source>
        <dbReference type="EMBL" id="SDB83516.1"/>
    </source>
</evidence>
<gene>
    <name evidence="6" type="ORF">SAMN05421732_101146</name>
</gene>
<feature type="transmembrane region" description="Helical" evidence="5">
    <location>
        <begin position="149"/>
        <end position="172"/>
    </location>
</feature>
<reference evidence="7" key="1">
    <citation type="submission" date="2016-09" db="EMBL/GenBank/DDBJ databases">
        <authorList>
            <person name="Varghese N."/>
            <person name="Submissions S."/>
        </authorList>
    </citation>
    <scope>NUCLEOTIDE SEQUENCE [LARGE SCALE GENOMIC DNA]</scope>
    <source>
        <strain evidence="7">ANC 4667</strain>
    </source>
</reference>
<dbReference type="OrthoDB" id="9789677at2"/>
<evidence type="ECO:0000313" key="7">
    <source>
        <dbReference type="Proteomes" id="UP000243468"/>
    </source>
</evidence>
<dbReference type="GO" id="GO:0012505">
    <property type="term" value="C:endomembrane system"/>
    <property type="evidence" value="ECO:0007669"/>
    <property type="project" value="UniProtKB-SubCell"/>
</dbReference>
<keyword evidence="7" id="KW-1185">Reference proteome</keyword>
<dbReference type="GO" id="GO:0030026">
    <property type="term" value="P:intracellular manganese ion homeostasis"/>
    <property type="evidence" value="ECO:0007669"/>
    <property type="project" value="InterPro"/>
</dbReference>
<keyword evidence="2 5" id="KW-0812">Transmembrane</keyword>
<dbReference type="RefSeq" id="WP_092818240.1">
    <property type="nucleotide sequence ID" value="NZ_BAABKJ010000007.1"/>
</dbReference>
<dbReference type="GO" id="GO:0005384">
    <property type="term" value="F:manganese ion transmembrane transporter activity"/>
    <property type="evidence" value="ECO:0007669"/>
    <property type="project" value="InterPro"/>
</dbReference>
<dbReference type="Proteomes" id="UP000243468">
    <property type="component" value="Unassembled WGS sequence"/>
</dbReference>
<evidence type="ECO:0000256" key="4">
    <source>
        <dbReference type="ARBA" id="ARBA00023136"/>
    </source>
</evidence>
<dbReference type="Pfam" id="PF01988">
    <property type="entry name" value="VIT1"/>
    <property type="match status" value="1"/>
</dbReference>